<evidence type="ECO:0000259" key="2">
    <source>
        <dbReference type="Pfam" id="PF10080"/>
    </source>
</evidence>
<proteinExistence type="predicted"/>
<comment type="caution">
    <text evidence="3">The sequence shown here is derived from an EMBL/GenBank/DDBJ whole genome shotgun (WGS) entry which is preliminary data.</text>
</comment>
<dbReference type="eggNOG" id="COG4393">
    <property type="taxonomic scope" value="Bacteria"/>
</dbReference>
<accession>A0A0M1VY76</accession>
<name>A0A0M1VY76_FUSVC</name>
<feature type="transmembrane region" description="Helical" evidence="1">
    <location>
        <begin position="275"/>
        <end position="297"/>
    </location>
</feature>
<reference evidence="3 4" key="1">
    <citation type="submission" date="2011-10" db="EMBL/GenBank/DDBJ databases">
        <title>The Genome Sequence of Fusobacterium sp. 4_1_13.</title>
        <authorList>
            <consortium name="The Broad Institute Genome Sequencing Platform"/>
            <person name="Earl A."/>
            <person name="Ward D."/>
            <person name="Feldgarden M."/>
            <person name="Gevers D."/>
            <person name="Strauss J."/>
            <person name="Ambrose C."/>
            <person name="Allen-Vercoe E."/>
            <person name="Young S.K."/>
            <person name="Zeng Q."/>
            <person name="Gargeya S."/>
            <person name="Fitzgerald M."/>
            <person name="Haas B."/>
            <person name="Abouelleil A."/>
            <person name="Alvarado L."/>
            <person name="Arachchi H.M."/>
            <person name="Berlin A."/>
            <person name="Brown A."/>
            <person name="Chapman S.B."/>
            <person name="Chen Z."/>
            <person name="Dunbar C."/>
            <person name="Freedman E."/>
            <person name="Gearin G."/>
            <person name="Goldberg J."/>
            <person name="Griggs A."/>
            <person name="Gujja S."/>
            <person name="Heiman D."/>
            <person name="Howarth C."/>
            <person name="Larson L."/>
            <person name="Lui A."/>
            <person name="MacDonald P.J."/>
            <person name="Montmayeur A."/>
            <person name="Murphy C."/>
            <person name="Neiman D."/>
            <person name="Pearson M."/>
            <person name="Priest M."/>
            <person name="Roberts A."/>
            <person name="Saif S."/>
            <person name="Shea T."/>
            <person name="Shenoy N."/>
            <person name="Sisk P."/>
            <person name="Stolte C."/>
            <person name="Sykes S."/>
            <person name="Wortman J."/>
            <person name="Nusbaum C."/>
            <person name="Birren B."/>
        </authorList>
    </citation>
    <scope>NUCLEOTIDE SEQUENCE [LARGE SCALE GENOMIC DNA]</scope>
    <source>
        <strain evidence="3 4">4_1_13</strain>
    </source>
</reference>
<dbReference type="Proteomes" id="UP000004925">
    <property type="component" value="Unassembled WGS sequence"/>
</dbReference>
<protein>
    <recommendedName>
        <fullName evidence="2">Membrane iron-sulfur containing protein FtrD-like domain-containing protein</fullName>
    </recommendedName>
</protein>
<evidence type="ECO:0000256" key="1">
    <source>
        <dbReference type="SAM" id="Phobius"/>
    </source>
</evidence>
<evidence type="ECO:0000313" key="4">
    <source>
        <dbReference type="Proteomes" id="UP000004925"/>
    </source>
</evidence>
<keyword evidence="1" id="KW-1133">Transmembrane helix</keyword>
<feature type="domain" description="Membrane iron-sulfur containing protein FtrD-like" evidence="2">
    <location>
        <begin position="323"/>
        <end position="424"/>
    </location>
</feature>
<feature type="transmembrane region" description="Helical" evidence="1">
    <location>
        <begin position="103"/>
        <end position="131"/>
    </location>
</feature>
<keyword evidence="1" id="KW-0812">Transmembrane</keyword>
<dbReference type="EMBL" id="ACDE02000006">
    <property type="protein sequence ID" value="EEO41386.2"/>
    <property type="molecule type" value="Genomic_DNA"/>
</dbReference>
<feature type="transmembrane region" description="Helical" evidence="1">
    <location>
        <begin position="185"/>
        <end position="206"/>
    </location>
</feature>
<feature type="transmembrane region" description="Helical" evidence="1">
    <location>
        <begin position="32"/>
        <end position="53"/>
    </location>
</feature>
<feature type="transmembrane region" description="Helical" evidence="1">
    <location>
        <begin position="6"/>
        <end position="27"/>
    </location>
</feature>
<dbReference type="Pfam" id="PF10080">
    <property type="entry name" value="FtrD-like"/>
    <property type="match status" value="1"/>
</dbReference>
<organism evidence="3 4">
    <name type="scientific">Fusobacterium vincentii 4_1_13</name>
    <dbReference type="NCBI Taxonomy" id="469606"/>
    <lineage>
        <taxon>Bacteria</taxon>
        <taxon>Fusobacteriati</taxon>
        <taxon>Fusobacteriota</taxon>
        <taxon>Fusobacteriia</taxon>
        <taxon>Fusobacteriales</taxon>
        <taxon>Fusobacteriaceae</taxon>
        <taxon>Fusobacterium</taxon>
    </lineage>
</organism>
<feature type="transmembrane region" description="Helical" evidence="1">
    <location>
        <begin position="151"/>
        <end position="173"/>
    </location>
</feature>
<dbReference type="InterPro" id="IPR018758">
    <property type="entry name" value="FtrD-like"/>
</dbReference>
<sequence length="428" mass="48155">MLKFYIDVINYLAIFAFLLGIVTALLIKYKNIYLNVVVGLISLVGLGCSITMTVFKQLYPQKMVKISLQYNRWALAIGMVFMLGALLFQFLRTLTEKENIKLCILSVISISISTVAVWFLGFTIIPQVYAMTKEFVAFGEDSFGTQSLLRLGGYLLGFLTIFLIALSVQKVYFRLKPNIAKIFALLIYLVASLDFFLRGVSALARLRLLKSSNPLVFNVMVLEDKSTAYIVILFTIVACIFSLLLFKNSRKVIGTFKNNALLRLEKARLKNNKHWLTSLVFFSILSVFLITVVHSHITKPVALTPPQPYQEEGNMIVIPLTDVEDGHLHRFSYIATGGNNVRFIVVKKPKGGSYGLGLDACDICGIAGYFERNDEIVCKRCDVVMNKSTIGFKGGCNPVPFEYEIKDKKIYIDKATLEKEKDRFPVGD</sequence>
<gene>
    <name evidence="3" type="ORF">FSCG_02099</name>
</gene>
<feature type="transmembrane region" description="Helical" evidence="1">
    <location>
        <begin position="226"/>
        <end position="246"/>
    </location>
</feature>
<evidence type="ECO:0000313" key="3">
    <source>
        <dbReference type="EMBL" id="EEO41386.2"/>
    </source>
</evidence>
<dbReference type="RefSeq" id="WP_032844136.1">
    <property type="nucleotide sequence ID" value="NZ_KQ235734.1"/>
</dbReference>
<feature type="transmembrane region" description="Helical" evidence="1">
    <location>
        <begin position="73"/>
        <end position="91"/>
    </location>
</feature>
<keyword evidence="1" id="KW-0472">Membrane</keyword>
<dbReference type="AlphaFoldDB" id="A0A0M1VY76"/>